<evidence type="ECO:0000313" key="1">
    <source>
        <dbReference type="EMBL" id="SEJ00931.1"/>
    </source>
</evidence>
<evidence type="ECO:0000313" key="2">
    <source>
        <dbReference type="Proteomes" id="UP000199532"/>
    </source>
</evidence>
<proteinExistence type="predicted"/>
<accession>A0A1H6V8P7</accession>
<dbReference type="RefSeq" id="WP_090336147.1">
    <property type="nucleotide sequence ID" value="NZ_FNXY01000004.1"/>
</dbReference>
<dbReference type="EMBL" id="FNXY01000004">
    <property type="protein sequence ID" value="SEJ00931.1"/>
    <property type="molecule type" value="Genomic_DNA"/>
</dbReference>
<dbReference type="AlphaFoldDB" id="A0A1H6V8P7"/>
<dbReference type="OrthoDB" id="964565at2"/>
<sequence length="81" mass="9316">MTYEPATQEIAFVLPLYFLKAEVSFIRKSREDEALNIPISSSHLARHVISTANLSKGYWRVLLNWSEGKARYCSEKVIEVL</sequence>
<protein>
    <submittedName>
        <fullName evidence="1">Uncharacterized protein</fullName>
    </submittedName>
</protein>
<reference evidence="1 2" key="1">
    <citation type="submission" date="2016-10" db="EMBL/GenBank/DDBJ databases">
        <authorList>
            <person name="de Groot N.N."/>
        </authorList>
    </citation>
    <scope>NUCLEOTIDE SEQUENCE [LARGE SCALE GENOMIC DNA]</scope>
    <source>
        <strain evidence="1 2">DSM 19938</strain>
    </source>
</reference>
<name>A0A1H6V8P7_9BACT</name>
<organism evidence="1 2">
    <name type="scientific">Dyadobacter koreensis</name>
    <dbReference type="NCBI Taxonomy" id="408657"/>
    <lineage>
        <taxon>Bacteria</taxon>
        <taxon>Pseudomonadati</taxon>
        <taxon>Bacteroidota</taxon>
        <taxon>Cytophagia</taxon>
        <taxon>Cytophagales</taxon>
        <taxon>Spirosomataceae</taxon>
        <taxon>Dyadobacter</taxon>
    </lineage>
</organism>
<gene>
    <name evidence="1" type="ORF">SAMN04487995_3010</name>
</gene>
<keyword evidence="2" id="KW-1185">Reference proteome</keyword>
<dbReference type="Proteomes" id="UP000199532">
    <property type="component" value="Unassembled WGS sequence"/>
</dbReference>
<dbReference type="STRING" id="408657.SAMN04487995_3010"/>